<dbReference type="SUPFAM" id="SSF50494">
    <property type="entry name" value="Trypsin-like serine proteases"/>
    <property type="match status" value="1"/>
</dbReference>
<accession>A0A1A6FX02</accession>
<evidence type="ECO:0000256" key="6">
    <source>
        <dbReference type="RuleBase" id="RU363034"/>
    </source>
</evidence>
<gene>
    <name evidence="10" type="ORF">A6R68_10802</name>
</gene>
<evidence type="ECO:0000256" key="2">
    <source>
        <dbReference type="ARBA" id="ARBA00022729"/>
    </source>
</evidence>
<dbReference type="Pfam" id="PF00089">
    <property type="entry name" value="Trypsin"/>
    <property type="match status" value="1"/>
</dbReference>
<evidence type="ECO:0000256" key="8">
    <source>
        <dbReference type="SAM" id="SignalP"/>
    </source>
</evidence>
<keyword evidence="6" id="KW-0720">Serine protease</keyword>
<keyword evidence="4" id="KW-1015">Disulfide bond</keyword>
<keyword evidence="11" id="KW-1185">Reference proteome</keyword>
<feature type="transmembrane region" description="Helical" evidence="7">
    <location>
        <begin position="306"/>
        <end position="327"/>
    </location>
</feature>
<dbReference type="GO" id="GO:0006508">
    <property type="term" value="P:proteolysis"/>
    <property type="evidence" value="ECO:0007669"/>
    <property type="project" value="UniProtKB-KW"/>
</dbReference>
<feature type="domain" description="Peptidase S1" evidence="9">
    <location>
        <begin position="56"/>
        <end position="288"/>
    </location>
</feature>
<dbReference type="OrthoDB" id="10002959at2759"/>
<dbReference type="Proteomes" id="UP000092124">
    <property type="component" value="Unassembled WGS sequence"/>
</dbReference>
<dbReference type="PROSITE" id="PS50240">
    <property type="entry name" value="TRYPSIN_DOM"/>
    <property type="match status" value="1"/>
</dbReference>
<evidence type="ECO:0000313" key="11">
    <source>
        <dbReference type="Proteomes" id="UP000092124"/>
    </source>
</evidence>
<proteinExistence type="predicted"/>
<feature type="chain" id="PRO_5008345108" description="Peptidase S1 domain-containing protein" evidence="8">
    <location>
        <begin position="27"/>
        <end position="344"/>
    </location>
</feature>
<evidence type="ECO:0000256" key="1">
    <source>
        <dbReference type="ARBA" id="ARBA00022670"/>
    </source>
</evidence>
<dbReference type="PANTHER" id="PTHR24253:SF159">
    <property type="entry name" value="SERINE PROTEASE 42"/>
    <property type="match status" value="1"/>
</dbReference>
<evidence type="ECO:0000256" key="4">
    <source>
        <dbReference type="ARBA" id="ARBA00023157"/>
    </source>
</evidence>
<protein>
    <recommendedName>
        <fullName evidence="9">Peptidase S1 domain-containing protein</fullName>
    </recommendedName>
</protein>
<evidence type="ECO:0000256" key="5">
    <source>
        <dbReference type="ARBA" id="ARBA00023180"/>
    </source>
</evidence>
<organism evidence="10 11">
    <name type="scientific">Neotoma lepida</name>
    <name type="common">Desert woodrat</name>
    <dbReference type="NCBI Taxonomy" id="56216"/>
    <lineage>
        <taxon>Eukaryota</taxon>
        <taxon>Metazoa</taxon>
        <taxon>Chordata</taxon>
        <taxon>Craniata</taxon>
        <taxon>Vertebrata</taxon>
        <taxon>Euteleostomi</taxon>
        <taxon>Mammalia</taxon>
        <taxon>Eutheria</taxon>
        <taxon>Euarchontoglires</taxon>
        <taxon>Glires</taxon>
        <taxon>Rodentia</taxon>
        <taxon>Myomorpha</taxon>
        <taxon>Muroidea</taxon>
        <taxon>Cricetidae</taxon>
        <taxon>Neotominae</taxon>
        <taxon>Neotoma</taxon>
    </lineage>
</organism>
<dbReference type="InterPro" id="IPR001254">
    <property type="entry name" value="Trypsin_dom"/>
</dbReference>
<dbReference type="PROSITE" id="PS00134">
    <property type="entry name" value="TRYPSIN_HIS"/>
    <property type="match status" value="1"/>
</dbReference>
<keyword evidence="7" id="KW-1133">Transmembrane helix</keyword>
<dbReference type="PROSITE" id="PS00135">
    <property type="entry name" value="TRYPSIN_SER"/>
    <property type="match status" value="1"/>
</dbReference>
<keyword evidence="7" id="KW-0472">Membrane</keyword>
<evidence type="ECO:0000256" key="3">
    <source>
        <dbReference type="ARBA" id="ARBA00022801"/>
    </source>
</evidence>
<evidence type="ECO:0000259" key="9">
    <source>
        <dbReference type="PROSITE" id="PS50240"/>
    </source>
</evidence>
<dbReference type="STRING" id="56216.A0A1A6FX02"/>
<dbReference type="PANTHER" id="PTHR24253">
    <property type="entry name" value="TRANSMEMBRANE PROTEASE SERINE"/>
    <property type="match status" value="1"/>
</dbReference>
<keyword evidence="1 6" id="KW-0645">Protease</keyword>
<reference evidence="10 11" key="1">
    <citation type="submission" date="2016-06" db="EMBL/GenBank/DDBJ databases">
        <title>The Draft Genome Sequence and Annotation of the Desert Woodrat Neotoma lepida.</title>
        <authorList>
            <person name="Campbell M."/>
            <person name="Oakeson K.F."/>
            <person name="Yandell M."/>
            <person name="Halpert J.R."/>
            <person name="Dearing D."/>
        </authorList>
    </citation>
    <scope>NUCLEOTIDE SEQUENCE [LARGE SCALE GENOMIC DNA]</scope>
    <source>
        <strain evidence="10">417</strain>
        <tissue evidence="10">Liver</tissue>
    </source>
</reference>
<dbReference type="InterPro" id="IPR033116">
    <property type="entry name" value="TRYPSIN_SER"/>
</dbReference>
<dbReference type="InterPro" id="IPR043504">
    <property type="entry name" value="Peptidase_S1_PA_chymotrypsin"/>
</dbReference>
<dbReference type="FunFam" id="2.40.10.10:FF:000039">
    <property type="entry name" value="Brain-specific serine protease 4"/>
    <property type="match status" value="1"/>
</dbReference>
<keyword evidence="3 6" id="KW-0378">Hydrolase</keyword>
<dbReference type="Gene3D" id="2.40.10.10">
    <property type="entry name" value="Trypsin-like serine proteases"/>
    <property type="match status" value="1"/>
</dbReference>
<comment type="caution">
    <text evidence="10">The sequence shown here is derived from an EMBL/GenBank/DDBJ whole genome shotgun (WGS) entry which is preliminary data.</text>
</comment>
<keyword evidence="2 8" id="KW-0732">Signal</keyword>
<dbReference type="CDD" id="cd00190">
    <property type="entry name" value="Tryp_SPc"/>
    <property type="match status" value="1"/>
</dbReference>
<dbReference type="SMART" id="SM00020">
    <property type="entry name" value="Tryp_SPc"/>
    <property type="match status" value="1"/>
</dbReference>
<keyword evidence="5" id="KW-0325">Glycoprotein</keyword>
<dbReference type="GO" id="GO:0004252">
    <property type="term" value="F:serine-type endopeptidase activity"/>
    <property type="evidence" value="ECO:0007669"/>
    <property type="project" value="InterPro"/>
</dbReference>
<evidence type="ECO:0000256" key="7">
    <source>
        <dbReference type="SAM" id="Phobius"/>
    </source>
</evidence>
<dbReference type="InterPro" id="IPR001314">
    <property type="entry name" value="Peptidase_S1A"/>
</dbReference>
<name>A0A1A6FX02_NEOLE</name>
<keyword evidence="7" id="KW-0812">Transmembrane</keyword>
<feature type="signal peptide" evidence="8">
    <location>
        <begin position="1"/>
        <end position="26"/>
    </location>
</feature>
<evidence type="ECO:0000313" key="10">
    <source>
        <dbReference type="EMBL" id="OBS58085.1"/>
    </source>
</evidence>
<dbReference type="EMBL" id="LZPO01116971">
    <property type="protein sequence ID" value="OBS58085.1"/>
    <property type="molecule type" value="Genomic_DNA"/>
</dbReference>
<feature type="non-terminal residue" evidence="10">
    <location>
        <position position="344"/>
    </location>
</feature>
<sequence length="344" mass="37668">MAAPTSGPGLLGYLLLLLLLPTPAWVASVSVRHAKSQANSLSSDVACGQPVLQGKIVGGMPAPFQKWPWQVSVHYSGLHICGGSILSAYWVLTAAHCFSREKRIETFDVYVGINNLDVATRYTQWFELNQVIIHPTYELFHPTGGDVALVQLKSPIEFSDAVLPICLPPFNLNLSHLSCWVTGWGLASQQGDTMKELQEAQLPLISKFQCQLLYGFTSILPEMLCAGDIRNMKNVCEGDSGGPLVCKLNQTWLQIGVVSWGRGCSQPLYPGVYANVSYFLSWIRYHMEHTPIPPELPSSPSSSSRVTLSIFVTMLASLLVLHQSLLLPGILTSPATRDQFSGIQ</sequence>
<dbReference type="InterPro" id="IPR009003">
    <property type="entry name" value="Peptidase_S1_PA"/>
</dbReference>
<dbReference type="PRINTS" id="PR00722">
    <property type="entry name" value="CHYMOTRYPSIN"/>
</dbReference>
<dbReference type="AlphaFoldDB" id="A0A1A6FX02"/>
<dbReference type="InterPro" id="IPR018114">
    <property type="entry name" value="TRYPSIN_HIS"/>
</dbReference>